<dbReference type="Proteomes" id="UP001432027">
    <property type="component" value="Unassembled WGS sequence"/>
</dbReference>
<keyword evidence="2" id="KW-1185">Reference proteome</keyword>
<organism evidence="1 2">
    <name type="scientific">Pristionchus entomophagus</name>
    <dbReference type="NCBI Taxonomy" id="358040"/>
    <lineage>
        <taxon>Eukaryota</taxon>
        <taxon>Metazoa</taxon>
        <taxon>Ecdysozoa</taxon>
        <taxon>Nematoda</taxon>
        <taxon>Chromadorea</taxon>
        <taxon>Rhabditida</taxon>
        <taxon>Rhabditina</taxon>
        <taxon>Diplogasteromorpha</taxon>
        <taxon>Diplogasteroidea</taxon>
        <taxon>Neodiplogasteridae</taxon>
        <taxon>Pristionchus</taxon>
    </lineage>
</organism>
<protein>
    <submittedName>
        <fullName evidence="1">Uncharacterized protein</fullName>
    </submittedName>
</protein>
<feature type="non-terminal residue" evidence="1">
    <location>
        <position position="1"/>
    </location>
</feature>
<evidence type="ECO:0000313" key="1">
    <source>
        <dbReference type="EMBL" id="GMS90408.1"/>
    </source>
</evidence>
<reference evidence="1" key="1">
    <citation type="submission" date="2023-10" db="EMBL/GenBank/DDBJ databases">
        <title>Genome assembly of Pristionchus species.</title>
        <authorList>
            <person name="Yoshida K."/>
            <person name="Sommer R.J."/>
        </authorList>
    </citation>
    <scope>NUCLEOTIDE SEQUENCE</scope>
    <source>
        <strain evidence="1">RS0144</strain>
    </source>
</reference>
<comment type="caution">
    <text evidence="1">The sequence shown here is derived from an EMBL/GenBank/DDBJ whole genome shotgun (WGS) entry which is preliminary data.</text>
</comment>
<proteinExistence type="predicted"/>
<feature type="non-terminal residue" evidence="1">
    <location>
        <position position="73"/>
    </location>
</feature>
<name>A0AAV5T560_9BILA</name>
<sequence length="73" mass="8638">EEMKEEEEEHNGNFFGFYDHYEDDEEEFPEHRITFYKEKSYSSDCIRRIAKNVSVGSLDACLTGSSDFHSDIF</sequence>
<accession>A0AAV5T560</accession>
<dbReference type="AlphaFoldDB" id="A0AAV5T560"/>
<evidence type="ECO:0000313" key="2">
    <source>
        <dbReference type="Proteomes" id="UP001432027"/>
    </source>
</evidence>
<dbReference type="EMBL" id="BTSX01000003">
    <property type="protein sequence ID" value="GMS90408.1"/>
    <property type="molecule type" value="Genomic_DNA"/>
</dbReference>
<gene>
    <name evidence="1" type="ORF">PENTCL1PPCAC_12583</name>
</gene>